<protein>
    <submittedName>
        <fullName evidence="4">Phosphoesterase</fullName>
    </submittedName>
</protein>
<evidence type="ECO:0000256" key="1">
    <source>
        <dbReference type="ARBA" id="ARBA00022729"/>
    </source>
</evidence>
<dbReference type="OrthoDB" id="333971at2"/>
<dbReference type="InterPro" id="IPR051558">
    <property type="entry name" value="Metallophosphoesterase_PAP"/>
</dbReference>
<dbReference type="EMBL" id="OENF01000038">
    <property type="protein sequence ID" value="SOS75068.1"/>
    <property type="molecule type" value="Genomic_DNA"/>
</dbReference>
<dbReference type="PANTHER" id="PTHR10161">
    <property type="entry name" value="TARTRATE-RESISTANT ACID PHOSPHATASE TYPE 5"/>
    <property type="match status" value="1"/>
</dbReference>
<evidence type="ECO:0000259" key="3">
    <source>
        <dbReference type="Pfam" id="PF00149"/>
    </source>
</evidence>
<evidence type="ECO:0000313" key="5">
    <source>
        <dbReference type="Proteomes" id="UP000234211"/>
    </source>
</evidence>
<dbReference type="Proteomes" id="UP000234211">
    <property type="component" value="Unassembled WGS sequence"/>
</dbReference>
<name>A0A2H1YHX0_9FLAO</name>
<dbReference type="SUPFAM" id="SSF56300">
    <property type="entry name" value="Metallo-dependent phosphatases"/>
    <property type="match status" value="1"/>
</dbReference>
<evidence type="ECO:0000256" key="2">
    <source>
        <dbReference type="ARBA" id="ARBA00022801"/>
    </source>
</evidence>
<accession>A0A2H1YHX0</accession>
<gene>
    <name evidence="4" type="ORF">TNO020_430073</name>
</gene>
<feature type="domain" description="Calcineurin-like phosphoesterase" evidence="3">
    <location>
        <begin position="67"/>
        <end position="308"/>
    </location>
</feature>
<reference evidence="5" key="1">
    <citation type="submission" date="2017-11" db="EMBL/GenBank/DDBJ databases">
        <authorList>
            <person name="Duchaud E."/>
        </authorList>
    </citation>
    <scope>NUCLEOTIDE SEQUENCE [LARGE SCALE GENOMIC DNA]</scope>
    <source>
        <strain evidence="5">Tenacibaculum sp. TNO020</strain>
    </source>
</reference>
<dbReference type="PANTHER" id="PTHR10161:SF14">
    <property type="entry name" value="TARTRATE-RESISTANT ACID PHOSPHATASE TYPE 5"/>
    <property type="match status" value="1"/>
</dbReference>
<keyword evidence="5" id="KW-1185">Reference proteome</keyword>
<dbReference type="InterPro" id="IPR004843">
    <property type="entry name" value="Calcineurin-like_PHP"/>
</dbReference>
<dbReference type="Pfam" id="PF00149">
    <property type="entry name" value="Metallophos"/>
    <property type="match status" value="1"/>
</dbReference>
<sequence>MNFRGNFRYLVFFFLVIISTLFNNCATYKAQYADKNTVKNLAKEKNNPNSDKKIAHTFYLIGDAGNSDLGKISPALKYLNKHIRTAPKNSTLLFLGDNVYETGIPPENSKKYPLAKHRIKVQTDIAEKFAGNTIFIPGNHDWYNGLEGLKREEKLVEKALGKNTFLPENGCPLKKVTISKKVVLIIVDSHWYVTNWNKHPKINDNCNIKTRAKFLEEFKSLLKKSNGKTTLIAIHHPLFTNGSHGGYYSFKSHLKPLPVLGTLKNILRKTTGITNTDLQNKKYNELKKHLVTLAQENEKTIFISGHEHSLQYIEQNNIVQIISGSGSKTTPTKLAGGAKFTYASQGFAQLDIYTDGSSEVHFYSEKEAKKVYQTAIFPADKKKNFTTYPHRNITQKKASIYTDKEVEKTKVFEYFWGKRYRKDFGTKITAPTVNLDTLFGGLKPVRKGGGNQSKSLRLKDKKGREYVMRALRKNAVQYLQAVAFKDYYLDGQFNDTYTENLLLDAFTGAHPYAPFVIGTLSDAVGIYHANPVLYYVPKQHVLGTFNADFGNELYMIEERASSGHQDKSSFGFSNEIISTDDLLSNLSKNEKHQLDESAYIKARLFDMLIGDWDRHEDQWRWAVFKENKHTIYRPVPRDRDQAFSIMGDGFLLNIATRIIPALRLMKPYKETLKSPKWFNLEPYPLDMALINKSDKSIWDAQVKHITNNITDEIIDNAFENFPKEIQGKNTQEIKRKLIGRRKNLQKISDAYFKHINKFQVIKGTVKDDWFDIIRLPNGRTKVTAYRIKKEKKATIFHQRIYDKKQTKELWIYGLADDDVFMVKGTGNHLIKLRIIGGQNNDKYTILNTKKVTIYDHKSTKNTFTTKNSTNIHKKLTDDYQTNTYNYKKLKNNANVLKPVIGMNPDDRVKIGFSNTYTINGFERNPFTSQHKISGAYYFATDGFELNYSSEFANVIGNWNVSVNALYTSPNYAINFFGFGNNSINLEANNLKDKNYNRVKIKKFITGTALHWKGDLEAEVKLGINFQSFKIDKTNHRFITTPLESVTFKRQNFVNAEASYEFENTDNKAFTTMGMKMLFRIGYTANLNTINENNNFSYLIPAISFDYKLIPSGQVVLATKVKSHFIFGDTFAFYQGANLGANNGLRGYRNERFTSKNSAYHSTDIRVNIKKLKTSILPLHLGIYAGFDYGKVWLNKLTSQDIKTSIGGGIFFNMTNMMTANIATFHSQDGLQWSFAMGFNF</sequence>
<dbReference type="RefSeq" id="WP_101917707.1">
    <property type="nucleotide sequence ID" value="NZ_WXYB01000005.1"/>
</dbReference>
<evidence type="ECO:0000313" key="4">
    <source>
        <dbReference type="EMBL" id="SOS75068.1"/>
    </source>
</evidence>
<dbReference type="GO" id="GO:0016787">
    <property type="term" value="F:hydrolase activity"/>
    <property type="evidence" value="ECO:0007669"/>
    <property type="project" value="UniProtKB-KW"/>
</dbReference>
<keyword evidence="1" id="KW-0732">Signal</keyword>
<dbReference type="InterPro" id="IPR029052">
    <property type="entry name" value="Metallo-depent_PP-like"/>
</dbReference>
<dbReference type="Gene3D" id="3.60.21.10">
    <property type="match status" value="1"/>
</dbReference>
<dbReference type="AlphaFoldDB" id="A0A2H1YHX0"/>
<organism evidence="4 5">
    <name type="scientific">Tenacibaculum piscium</name>
    <dbReference type="NCBI Taxonomy" id="1458515"/>
    <lineage>
        <taxon>Bacteria</taxon>
        <taxon>Pseudomonadati</taxon>
        <taxon>Bacteroidota</taxon>
        <taxon>Flavobacteriia</taxon>
        <taxon>Flavobacteriales</taxon>
        <taxon>Flavobacteriaceae</taxon>
        <taxon>Tenacibaculum</taxon>
    </lineage>
</organism>
<proteinExistence type="predicted"/>
<keyword evidence="2" id="KW-0378">Hydrolase</keyword>